<gene>
    <name evidence="1" type="ORF">HPB50_011582</name>
</gene>
<dbReference type="EMBL" id="CM023481">
    <property type="protein sequence ID" value="KAH6946078.1"/>
    <property type="molecule type" value="Genomic_DNA"/>
</dbReference>
<accession>A0ACB7TG66</accession>
<organism evidence="1 2">
    <name type="scientific">Hyalomma asiaticum</name>
    <name type="common">Tick</name>
    <dbReference type="NCBI Taxonomy" id="266040"/>
    <lineage>
        <taxon>Eukaryota</taxon>
        <taxon>Metazoa</taxon>
        <taxon>Ecdysozoa</taxon>
        <taxon>Arthropoda</taxon>
        <taxon>Chelicerata</taxon>
        <taxon>Arachnida</taxon>
        <taxon>Acari</taxon>
        <taxon>Parasitiformes</taxon>
        <taxon>Ixodida</taxon>
        <taxon>Ixodoidea</taxon>
        <taxon>Ixodidae</taxon>
        <taxon>Hyalomminae</taxon>
        <taxon>Hyalomma</taxon>
    </lineage>
</organism>
<proteinExistence type="predicted"/>
<reference evidence="1" key="1">
    <citation type="submission" date="2020-05" db="EMBL/GenBank/DDBJ databases">
        <title>Large-scale comparative analyses of tick genomes elucidate their genetic diversity and vector capacities.</title>
        <authorList>
            <person name="Jia N."/>
            <person name="Wang J."/>
            <person name="Shi W."/>
            <person name="Du L."/>
            <person name="Sun Y."/>
            <person name="Zhan W."/>
            <person name="Jiang J."/>
            <person name="Wang Q."/>
            <person name="Zhang B."/>
            <person name="Ji P."/>
            <person name="Sakyi L.B."/>
            <person name="Cui X."/>
            <person name="Yuan T."/>
            <person name="Jiang B."/>
            <person name="Yang W."/>
            <person name="Lam T.T.-Y."/>
            <person name="Chang Q."/>
            <person name="Ding S."/>
            <person name="Wang X."/>
            <person name="Zhu J."/>
            <person name="Ruan X."/>
            <person name="Zhao L."/>
            <person name="Wei J."/>
            <person name="Que T."/>
            <person name="Du C."/>
            <person name="Cheng J."/>
            <person name="Dai P."/>
            <person name="Han X."/>
            <person name="Huang E."/>
            <person name="Gao Y."/>
            <person name="Liu J."/>
            <person name="Shao H."/>
            <person name="Ye R."/>
            <person name="Li L."/>
            <person name="Wei W."/>
            <person name="Wang X."/>
            <person name="Wang C."/>
            <person name="Yang T."/>
            <person name="Huo Q."/>
            <person name="Li W."/>
            <person name="Guo W."/>
            <person name="Chen H."/>
            <person name="Zhou L."/>
            <person name="Ni X."/>
            <person name="Tian J."/>
            <person name="Zhou Y."/>
            <person name="Sheng Y."/>
            <person name="Liu T."/>
            <person name="Pan Y."/>
            <person name="Xia L."/>
            <person name="Li J."/>
            <person name="Zhao F."/>
            <person name="Cao W."/>
        </authorList>
    </citation>
    <scope>NUCLEOTIDE SEQUENCE</scope>
    <source>
        <strain evidence="1">Hyas-2018</strain>
    </source>
</reference>
<evidence type="ECO:0000313" key="1">
    <source>
        <dbReference type="EMBL" id="KAH6946078.1"/>
    </source>
</evidence>
<keyword evidence="2" id="KW-1185">Reference proteome</keyword>
<name>A0ACB7TG66_HYAAI</name>
<comment type="caution">
    <text evidence="1">The sequence shown here is derived from an EMBL/GenBank/DDBJ whole genome shotgun (WGS) entry which is preliminary data.</text>
</comment>
<sequence>MSSSTEKCAVASQLCGQMVWREGELAFVRKLGTSNVAMLTFVGRKVRRYVHYNCECTVAREYKRTIPACYRCRTIGHRQDNCPHPIVSRCGYCGQRVRASEHGVSEHECTPLCFVCGEAPLTGSADCKEKFRRLQRPGIQTHGGPGKKTSKPSGNKDASSGKPLQANRPAAGNKMSNKNLKASGKSVKPPALQEGDFPPFANSNTEITYKLIASKQRIVDLETSDLGLSSEENVRAFPTSLCAVNVIDKCGTPWSMVTTSSCDDGKLAGFAAEYSMLTVAVYLV</sequence>
<protein>
    <submittedName>
        <fullName evidence="1">Uncharacterized protein</fullName>
    </submittedName>
</protein>
<dbReference type="Proteomes" id="UP000821845">
    <property type="component" value="Chromosome 1"/>
</dbReference>
<evidence type="ECO:0000313" key="2">
    <source>
        <dbReference type="Proteomes" id="UP000821845"/>
    </source>
</evidence>